<sequence>MFTSILNSGEVSLSMSEAGLCVIAAILLGLVIGWVYMACGSYSKNFVVTLVMLPVLIQIVIMMVNGNLGTGVAVLGAFSLIRFRSVPGSSREIVNIFFSMAVGLAAGTGYLTFALFITAVVCLVQLALYKSGFGEKKNGEKLLKIVIPENLDYETVFDDIFGAFTKTAELERVKTTNLGSMYELDYRVFLKEPGMEKEMLDEIRCRNGNLTVVCGRTIGGREEL</sequence>
<feature type="transmembrane region" description="Helical" evidence="1">
    <location>
        <begin position="20"/>
        <end position="39"/>
    </location>
</feature>
<keyword evidence="1" id="KW-1133">Transmembrane helix</keyword>
<dbReference type="EMBL" id="ADLN01000104">
    <property type="protein sequence ID" value="EHI58280.1"/>
    <property type="molecule type" value="Genomic_DNA"/>
</dbReference>
<feature type="transmembrane region" description="Helical" evidence="1">
    <location>
        <begin position="46"/>
        <end position="76"/>
    </location>
</feature>
<evidence type="ECO:0000313" key="2">
    <source>
        <dbReference type="EMBL" id="EHI58280.1"/>
    </source>
</evidence>
<dbReference type="PATRIC" id="fig|742737.3.peg.3719"/>
<dbReference type="OrthoDB" id="9803265at2"/>
<organism evidence="2 3">
    <name type="scientific">Hungatella hathewayi WAL-18680</name>
    <dbReference type="NCBI Taxonomy" id="742737"/>
    <lineage>
        <taxon>Bacteria</taxon>
        <taxon>Bacillati</taxon>
        <taxon>Bacillota</taxon>
        <taxon>Clostridia</taxon>
        <taxon>Lachnospirales</taxon>
        <taxon>Lachnospiraceae</taxon>
        <taxon>Hungatella</taxon>
    </lineage>
</organism>
<keyword evidence="3" id="KW-1185">Reference proteome</keyword>
<reference evidence="2 3" key="1">
    <citation type="submission" date="2011-08" db="EMBL/GenBank/DDBJ databases">
        <title>The Genome Sequence of Clostridium hathewayi WAL-18680.</title>
        <authorList>
            <consortium name="The Broad Institute Genome Sequencing Platform"/>
            <person name="Earl A."/>
            <person name="Ward D."/>
            <person name="Feldgarden M."/>
            <person name="Gevers D."/>
            <person name="Finegold S.M."/>
            <person name="Summanen P.H."/>
            <person name="Molitoris D.R."/>
            <person name="Song M."/>
            <person name="Daigneault M."/>
            <person name="Allen-Vercoe E."/>
            <person name="Young S.K."/>
            <person name="Zeng Q."/>
            <person name="Gargeya S."/>
            <person name="Fitzgerald M."/>
            <person name="Haas B."/>
            <person name="Abouelleil A."/>
            <person name="Alvarado L."/>
            <person name="Arachchi H.M."/>
            <person name="Berlin A."/>
            <person name="Brown A."/>
            <person name="Chapman S.B."/>
            <person name="Chen Z."/>
            <person name="Dunbar C."/>
            <person name="Freedman E."/>
            <person name="Gearin G."/>
            <person name="Gellesch M."/>
            <person name="Goldberg J."/>
            <person name="Griggs A."/>
            <person name="Gujja S."/>
            <person name="Heiman D."/>
            <person name="Howarth C."/>
            <person name="Larson L."/>
            <person name="Lui A."/>
            <person name="MacDonald P.J.P."/>
            <person name="Montmayeur A."/>
            <person name="Murphy C."/>
            <person name="Neiman D."/>
            <person name="Pearson M."/>
            <person name="Priest M."/>
            <person name="Roberts A."/>
            <person name="Saif S."/>
            <person name="Shea T."/>
            <person name="Shenoy N."/>
            <person name="Sisk P."/>
            <person name="Stolte C."/>
            <person name="Sykes S."/>
            <person name="Wortman J."/>
            <person name="Nusbaum C."/>
            <person name="Birren B."/>
        </authorList>
    </citation>
    <scope>NUCLEOTIDE SEQUENCE [LARGE SCALE GENOMIC DNA]</scope>
    <source>
        <strain evidence="2 3">WAL-18680</strain>
    </source>
</reference>
<accession>G5IJR0</accession>
<keyword evidence="1" id="KW-0472">Membrane</keyword>
<feature type="transmembrane region" description="Helical" evidence="1">
    <location>
        <begin position="96"/>
        <end position="129"/>
    </location>
</feature>
<dbReference type="AlphaFoldDB" id="G5IJR0"/>
<keyword evidence="1" id="KW-0812">Transmembrane</keyword>
<dbReference type="Pfam" id="PF16316">
    <property type="entry name" value="DUF4956"/>
    <property type="match status" value="1"/>
</dbReference>
<dbReference type="Proteomes" id="UP000005384">
    <property type="component" value="Unassembled WGS sequence"/>
</dbReference>
<dbReference type="RefSeq" id="WP_006781729.1">
    <property type="nucleotide sequence ID" value="NZ_CP040506.1"/>
</dbReference>
<evidence type="ECO:0000313" key="3">
    <source>
        <dbReference type="Proteomes" id="UP000005384"/>
    </source>
</evidence>
<evidence type="ECO:0008006" key="4">
    <source>
        <dbReference type="Google" id="ProtNLM"/>
    </source>
</evidence>
<dbReference type="InterPro" id="IPR032531">
    <property type="entry name" value="DUF4956"/>
</dbReference>
<evidence type="ECO:0000256" key="1">
    <source>
        <dbReference type="SAM" id="Phobius"/>
    </source>
</evidence>
<proteinExistence type="predicted"/>
<comment type="caution">
    <text evidence="2">The sequence shown here is derived from an EMBL/GenBank/DDBJ whole genome shotgun (WGS) entry which is preliminary data.</text>
</comment>
<protein>
    <recommendedName>
        <fullName evidence="4">DUF4956 domain-containing protein</fullName>
    </recommendedName>
</protein>
<gene>
    <name evidence="2" type="ORF">HMPREF9473_03738</name>
</gene>
<dbReference type="HOGENOM" id="CLU_100966_1_0_9"/>
<name>G5IJR0_9FIRM</name>